<evidence type="ECO:0000259" key="9">
    <source>
        <dbReference type="Pfam" id="PF00892"/>
    </source>
</evidence>
<evidence type="ECO:0000313" key="10">
    <source>
        <dbReference type="EMBL" id="MDN4492447.1"/>
    </source>
</evidence>
<keyword evidence="3" id="KW-0813">Transport</keyword>
<comment type="subcellular location">
    <subcellularLocation>
        <location evidence="1">Cell membrane</location>
        <topology evidence="1">Multi-pass membrane protein</topology>
    </subcellularLocation>
</comment>
<sequence>MNIDRKGILYAVGAYGIWGVFPLYWKLLAHVDSLEVLISRVIWSFVFTFLLILIINQRKLLIEDLKSLWKNKKLFLSLLAASFVISCNWFLYIYAVNNNHVVDASLGYYINPLITVVFGMIFFKEKLSKLQVSAVIVAFIGVISLTIGFGEIPWLALLIALSFASYSALKKQTTLNATRGLVIETLLMLPVAIVYYIYVMSTNSVSFLHVNWQTDLFLVLGGIVTAIPLVLFAKGAKLLPQYVIGFIQYMTPTIVLFLGIVLYHEPFTQTELISFMFIWASIVIFTFSTIFESKKRSAIQQETLNAKSL</sequence>
<evidence type="ECO:0000256" key="1">
    <source>
        <dbReference type="ARBA" id="ARBA00004651"/>
    </source>
</evidence>
<dbReference type="SUPFAM" id="SSF103481">
    <property type="entry name" value="Multidrug resistance efflux transporter EmrE"/>
    <property type="match status" value="2"/>
</dbReference>
<feature type="transmembrane region" description="Helical" evidence="8">
    <location>
        <begin position="239"/>
        <end position="260"/>
    </location>
</feature>
<feature type="transmembrane region" description="Helical" evidence="8">
    <location>
        <begin position="106"/>
        <end position="123"/>
    </location>
</feature>
<dbReference type="Pfam" id="PF00892">
    <property type="entry name" value="EamA"/>
    <property type="match status" value="2"/>
</dbReference>
<keyword evidence="7 8" id="KW-0472">Membrane</keyword>
<feature type="transmembrane region" description="Helical" evidence="8">
    <location>
        <begin position="7"/>
        <end position="25"/>
    </location>
</feature>
<evidence type="ECO:0000313" key="11">
    <source>
        <dbReference type="Proteomes" id="UP001172743"/>
    </source>
</evidence>
<feature type="transmembrane region" description="Helical" evidence="8">
    <location>
        <begin position="272"/>
        <end position="291"/>
    </location>
</feature>
<dbReference type="PANTHER" id="PTHR22911:SF137">
    <property type="entry name" value="SOLUTE CARRIER FAMILY 35 MEMBER G2-RELATED"/>
    <property type="match status" value="1"/>
</dbReference>
<dbReference type="EMBL" id="JAUHTQ010000002">
    <property type="protein sequence ID" value="MDN4492447.1"/>
    <property type="molecule type" value="Genomic_DNA"/>
</dbReference>
<feature type="transmembrane region" description="Helical" evidence="8">
    <location>
        <begin position="210"/>
        <end position="232"/>
    </location>
</feature>
<feature type="transmembrane region" description="Helical" evidence="8">
    <location>
        <begin position="130"/>
        <end position="147"/>
    </location>
</feature>
<reference evidence="10" key="1">
    <citation type="submission" date="2023-07" db="EMBL/GenBank/DDBJ databases">
        <title>Ureibacillus sp. isolated from freshwater well.</title>
        <authorList>
            <person name="Kirdat K."/>
            <person name="Bhatt A."/>
            <person name="Teware R."/>
            <person name="Bhavsar Y."/>
            <person name="Yadav A."/>
        </authorList>
    </citation>
    <scope>NUCLEOTIDE SEQUENCE</scope>
    <source>
        <strain evidence="10">BA0131</strain>
    </source>
</reference>
<dbReference type="NCBIfam" id="TIGR00688">
    <property type="entry name" value="rarD"/>
    <property type="match status" value="1"/>
</dbReference>
<comment type="caution">
    <text evidence="10">The sequence shown here is derived from an EMBL/GenBank/DDBJ whole genome shotgun (WGS) entry which is preliminary data.</text>
</comment>
<protein>
    <submittedName>
        <fullName evidence="10">EamA family transporter RarD</fullName>
    </submittedName>
</protein>
<proteinExistence type="inferred from homology"/>
<dbReference type="Proteomes" id="UP001172743">
    <property type="component" value="Unassembled WGS sequence"/>
</dbReference>
<evidence type="ECO:0000256" key="8">
    <source>
        <dbReference type="SAM" id="Phobius"/>
    </source>
</evidence>
<dbReference type="PANTHER" id="PTHR22911">
    <property type="entry name" value="ACYL-MALONYL CONDENSING ENZYME-RELATED"/>
    <property type="match status" value="1"/>
</dbReference>
<gene>
    <name evidence="10" type="primary">rarD</name>
    <name evidence="10" type="ORF">QYB95_02725</name>
</gene>
<comment type="similarity">
    <text evidence="2">Belongs to the EamA transporter family.</text>
</comment>
<dbReference type="InterPro" id="IPR004626">
    <property type="entry name" value="RarD"/>
</dbReference>
<keyword evidence="5 8" id="KW-0812">Transmembrane</keyword>
<evidence type="ECO:0000256" key="2">
    <source>
        <dbReference type="ARBA" id="ARBA00007362"/>
    </source>
</evidence>
<dbReference type="InterPro" id="IPR037185">
    <property type="entry name" value="EmrE-like"/>
</dbReference>
<feature type="transmembrane region" description="Helical" evidence="8">
    <location>
        <begin position="75"/>
        <end position="94"/>
    </location>
</feature>
<name>A0ABT8GM07_9BACL</name>
<keyword evidence="4" id="KW-1003">Cell membrane</keyword>
<feature type="transmembrane region" description="Helical" evidence="8">
    <location>
        <begin position="37"/>
        <end position="55"/>
    </location>
</feature>
<keyword evidence="6 8" id="KW-1133">Transmembrane helix</keyword>
<dbReference type="RefSeq" id="WP_301136561.1">
    <property type="nucleotide sequence ID" value="NZ_JAUHTQ010000002.1"/>
</dbReference>
<feature type="transmembrane region" description="Helical" evidence="8">
    <location>
        <begin position="153"/>
        <end position="169"/>
    </location>
</feature>
<feature type="domain" description="EamA" evidence="9">
    <location>
        <begin position="6"/>
        <end position="145"/>
    </location>
</feature>
<accession>A0ABT8GM07</accession>
<evidence type="ECO:0000256" key="3">
    <source>
        <dbReference type="ARBA" id="ARBA00022448"/>
    </source>
</evidence>
<evidence type="ECO:0000256" key="7">
    <source>
        <dbReference type="ARBA" id="ARBA00023136"/>
    </source>
</evidence>
<organism evidence="10 11">
    <name type="scientific">Ureibacillus aquaedulcis</name>
    <dbReference type="NCBI Taxonomy" id="3058421"/>
    <lineage>
        <taxon>Bacteria</taxon>
        <taxon>Bacillati</taxon>
        <taxon>Bacillota</taxon>
        <taxon>Bacilli</taxon>
        <taxon>Bacillales</taxon>
        <taxon>Caryophanaceae</taxon>
        <taxon>Ureibacillus</taxon>
    </lineage>
</organism>
<feature type="transmembrane region" description="Helical" evidence="8">
    <location>
        <begin position="181"/>
        <end position="198"/>
    </location>
</feature>
<evidence type="ECO:0000256" key="4">
    <source>
        <dbReference type="ARBA" id="ARBA00022475"/>
    </source>
</evidence>
<evidence type="ECO:0000256" key="5">
    <source>
        <dbReference type="ARBA" id="ARBA00022692"/>
    </source>
</evidence>
<dbReference type="InterPro" id="IPR000620">
    <property type="entry name" value="EamA_dom"/>
</dbReference>
<keyword evidence="11" id="KW-1185">Reference proteome</keyword>
<feature type="domain" description="EamA" evidence="9">
    <location>
        <begin position="154"/>
        <end position="286"/>
    </location>
</feature>
<evidence type="ECO:0000256" key="6">
    <source>
        <dbReference type="ARBA" id="ARBA00022989"/>
    </source>
</evidence>